<accession>A0A6B8VJS0</accession>
<dbReference type="KEGG" id="ckw:CKALI_04175"/>
<evidence type="ECO:0000313" key="4">
    <source>
        <dbReference type="EMBL" id="QGU01714.1"/>
    </source>
</evidence>
<organism evidence="4 5">
    <name type="scientific">Corynebacterium kalinowskii</name>
    <dbReference type="NCBI Taxonomy" id="2675216"/>
    <lineage>
        <taxon>Bacteria</taxon>
        <taxon>Bacillati</taxon>
        <taxon>Actinomycetota</taxon>
        <taxon>Actinomycetes</taxon>
        <taxon>Mycobacteriales</taxon>
        <taxon>Corynebacteriaceae</taxon>
        <taxon>Corynebacterium</taxon>
    </lineage>
</organism>
<protein>
    <submittedName>
        <fullName evidence="4">Cell division protein FtsL</fullName>
    </submittedName>
</protein>
<evidence type="ECO:0000256" key="1">
    <source>
        <dbReference type="SAM" id="Coils"/>
    </source>
</evidence>
<sequence length="237" mass="25907">MSIITPPQASKRTANTTALLDRPDRTQRTLRPERRTVPHEVQPDRTRRFQRKLGSQQVVSVRGRRVVTQKPNPHRVNLAIGVLVLLFITIATAMVLSGKSTEQAFELQKLNAQEQQLDNQLETLNRDVEQAKAAAEVARVAADKGMVVADLPGILVVEKDGAITEQRPSDPAAVRPIIDVNGAPIRPEQASTNPNEIKDVTDNIQPIPQNNSSVPAVAPYAPRARGAHVEGMEQGAQ</sequence>
<gene>
    <name evidence="4" type="primary">ftsL</name>
    <name evidence="4" type="ORF">CKALI_04175</name>
</gene>
<feature type="coiled-coil region" evidence="1">
    <location>
        <begin position="107"/>
        <end position="141"/>
    </location>
</feature>
<reference evidence="5" key="1">
    <citation type="submission" date="2019-11" db="EMBL/GenBank/DDBJ databases">
        <title>Complete genome sequence of Corynebacterium kalinowskii 1959, a novel Corynebacterium species isolated from soil of a small paddock in Vilsendorf, Germany.</title>
        <authorList>
            <person name="Schaffert L."/>
            <person name="Ruwe M."/>
            <person name="Milse J."/>
            <person name="Hanuschka K."/>
            <person name="Ortseifen V."/>
            <person name="Droste J."/>
            <person name="Brandt D."/>
            <person name="Schlueter L."/>
            <person name="Kutter Y."/>
            <person name="Vinke S."/>
            <person name="Viehoefer P."/>
            <person name="Jacob L."/>
            <person name="Luebke N.-C."/>
            <person name="Schulte-Berndt E."/>
            <person name="Hain C."/>
            <person name="Linder M."/>
            <person name="Schmidt P."/>
            <person name="Wollenschlaeger L."/>
            <person name="Luttermann T."/>
            <person name="Thieme E."/>
            <person name="Hassa J."/>
            <person name="Haak M."/>
            <person name="Wittchen M."/>
            <person name="Mentz A."/>
            <person name="Persicke M."/>
            <person name="Busche T."/>
            <person name="Ruckert C."/>
        </authorList>
    </citation>
    <scope>NUCLEOTIDE SEQUENCE [LARGE SCALE GENOMIC DNA]</scope>
    <source>
        <strain evidence="5">1959</strain>
    </source>
</reference>
<feature type="transmembrane region" description="Helical" evidence="3">
    <location>
        <begin position="76"/>
        <end position="96"/>
    </location>
</feature>
<proteinExistence type="predicted"/>
<keyword evidence="4" id="KW-0131">Cell cycle</keyword>
<dbReference type="GO" id="GO:0051301">
    <property type="term" value="P:cell division"/>
    <property type="evidence" value="ECO:0007669"/>
    <property type="project" value="UniProtKB-KW"/>
</dbReference>
<evidence type="ECO:0000313" key="5">
    <source>
        <dbReference type="Proteomes" id="UP000427071"/>
    </source>
</evidence>
<keyword evidence="3" id="KW-0812">Transmembrane</keyword>
<keyword evidence="3" id="KW-0472">Membrane</keyword>
<keyword evidence="5" id="KW-1185">Reference proteome</keyword>
<dbReference type="RefSeq" id="WP_156192089.1">
    <property type="nucleotide sequence ID" value="NZ_CP046452.1"/>
</dbReference>
<keyword evidence="4" id="KW-0132">Cell division</keyword>
<keyword evidence="1" id="KW-0175">Coiled coil</keyword>
<feature type="region of interest" description="Disordered" evidence="2">
    <location>
        <begin position="22"/>
        <end position="42"/>
    </location>
</feature>
<evidence type="ECO:0000256" key="2">
    <source>
        <dbReference type="SAM" id="MobiDB-lite"/>
    </source>
</evidence>
<dbReference type="Proteomes" id="UP000427071">
    <property type="component" value="Chromosome"/>
</dbReference>
<name>A0A6B8VJS0_9CORY</name>
<dbReference type="AlphaFoldDB" id="A0A6B8VJS0"/>
<dbReference type="EMBL" id="CP046452">
    <property type="protein sequence ID" value="QGU01714.1"/>
    <property type="molecule type" value="Genomic_DNA"/>
</dbReference>
<keyword evidence="3" id="KW-1133">Transmembrane helix</keyword>
<evidence type="ECO:0000256" key="3">
    <source>
        <dbReference type="SAM" id="Phobius"/>
    </source>
</evidence>